<sequence>MVFLQVIAVIHALFDVVGLPGNLLVILTISFERRLHVMRYIFLASLAVSDFLNLILDNSFRIASIAQEKWLYGQTMCYLNPCFHRYFYINTILHLVAVSYDRYKAIVKSPLTYDGTITIRNALFMSLIWLIPIPVSMGPIFGYGLQNVYNPEVFRCENGWLSQRDKSDTRNGLIYLSSFIVPFLVIFLLNWSVYNTAKMQINALAQETQLGGFDDSAENLENNQQELIRKRKERKASVDVVVIIAAFLFCFFPLWVVNLLRKYATSIHVPPYLILGAKCMYVVSSVCNTIIYSIRKREFRAAVKQM</sequence>
<evidence type="ECO:0000256" key="4">
    <source>
        <dbReference type="ARBA" id="ARBA00022989"/>
    </source>
</evidence>
<keyword evidence="8" id="KW-0807">Transducer</keyword>
<feature type="transmembrane region" description="Helical" evidence="9">
    <location>
        <begin position="41"/>
        <end position="63"/>
    </location>
</feature>
<dbReference type="EMBL" id="CALNXK010000167">
    <property type="protein sequence ID" value="CAH3171806.1"/>
    <property type="molecule type" value="Genomic_DNA"/>
</dbReference>
<dbReference type="InterPro" id="IPR017452">
    <property type="entry name" value="GPCR_Rhodpsn_7TM"/>
</dbReference>
<keyword evidence="7" id="KW-0675">Receptor</keyword>
<feature type="transmembrane region" description="Helical" evidence="9">
    <location>
        <begin position="272"/>
        <end position="294"/>
    </location>
</feature>
<dbReference type="SUPFAM" id="SSF81321">
    <property type="entry name" value="Family A G protein-coupled receptor-like"/>
    <property type="match status" value="1"/>
</dbReference>
<accession>A0ABN8QZ73</accession>
<keyword evidence="5" id="KW-0297">G-protein coupled receptor</keyword>
<keyword evidence="2" id="KW-1003">Cell membrane</keyword>
<gene>
    <name evidence="11" type="ORF">PLOB_00012152</name>
</gene>
<evidence type="ECO:0000256" key="5">
    <source>
        <dbReference type="ARBA" id="ARBA00023040"/>
    </source>
</evidence>
<dbReference type="Proteomes" id="UP001159405">
    <property type="component" value="Unassembled WGS sequence"/>
</dbReference>
<organism evidence="11 12">
    <name type="scientific">Porites lobata</name>
    <dbReference type="NCBI Taxonomy" id="104759"/>
    <lineage>
        <taxon>Eukaryota</taxon>
        <taxon>Metazoa</taxon>
        <taxon>Cnidaria</taxon>
        <taxon>Anthozoa</taxon>
        <taxon>Hexacorallia</taxon>
        <taxon>Scleractinia</taxon>
        <taxon>Fungiina</taxon>
        <taxon>Poritidae</taxon>
        <taxon>Porites</taxon>
    </lineage>
</organism>
<dbReference type="Gene3D" id="1.20.1070.10">
    <property type="entry name" value="Rhodopsin 7-helix transmembrane proteins"/>
    <property type="match status" value="1"/>
</dbReference>
<evidence type="ECO:0000259" key="10">
    <source>
        <dbReference type="PROSITE" id="PS50262"/>
    </source>
</evidence>
<evidence type="ECO:0000313" key="11">
    <source>
        <dbReference type="EMBL" id="CAH3171806.1"/>
    </source>
</evidence>
<evidence type="ECO:0000256" key="7">
    <source>
        <dbReference type="ARBA" id="ARBA00023170"/>
    </source>
</evidence>
<keyword evidence="3 9" id="KW-0812">Transmembrane</keyword>
<proteinExistence type="predicted"/>
<feature type="transmembrane region" description="Helical" evidence="9">
    <location>
        <begin position="122"/>
        <end position="145"/>
    </location>
</feature>
<evidence type="ECO:0000256" key="1">
    <source>
        <dbReference type="ARBA" id="ARBA00004651"/>
    </source>
</evidence>
<dbReference type="PROSITE" id="PS50262">
    <property type="entry name" value="G_PROTEIN_RECEP_F1_2"/>
    <property type="match status" value="1"/>
</dbReference>
<evidence type="ECO:0000256" key="3">
    <source>
        <dbReference type="ARBA" id="ARBA00022692"/>
    </source>
</evidence>
<dbReference type="PANTHER" id="PTHR22752:SF14">
    <property type="entry name" value="G-PROTEIN COUPLED RECEPTORS FAMILY 1 PROFILE DOMAIN-CONTAINING PROTEIN"/>
    <property type="match status" value="1"/>
</dbReference>
<evidence type="ECO:0000256" key="9">
    <source>
        <dbReference type="SAM" id="Phobius"/>
    </source>
</evidence>
<dbReference type="Pfam" id="PF00001">
    <property type="entry name" value="7tm_1"/>
    <property type="match status" value="1"/>
</dbReference>
<name>A0ABN8QZ73_9CNID</name>
<evidence type="ECO:0000313" key="12">
    <source>
        <dbReference type="Proteomes" id="UP001159405"/>
    </source>
</evidence>
<feature type="transmembrane region" description="Helical" evidence="9">
    <location>
        <begin position="173"/>
        <end position="194"/>
    </location>
</feature>
<evidence type="ECO:0000256" key="6">
    <source>
        <dbReference type="ARBA" id="ARBA00023136"/>
    </source>
</evidence>
<feature type="transmembrane region" description="Helical" evidence="9">
    <location>
        <begin position="238"/>
        <end position="260"/>
    </location>
</feature>
<feature type="non-terminal residue" evidence="11">
    <location>
        <position position="306"/>
    </location>
</feature>
<feature type="transmembrane region" description="Helical" evidence="9">
    <location>
        <begin position="6"/>
        <end position="29"/>
    </location>
</feature>
<comment type="caution">
    <text evidence="11">The sequence shown here is derived from an EMBL/GenBank/DDBJ whole genome shotgun (WGS) entry which is preliminary data.</text>
</comment>
<evidence type="ECO:0000256" key="2">
    <source>
        <dbReference type="ARBA" id="ARBA00022475"/>
    </source>
</evidence>
<feature type="domain" description="G-protein coupled receptors family 1 profile" evidence="10">
    <location>
        <begin position="21"/>
        <end position="292"/>
    </location>
</feature>
<dbReference type="PANTHER" id="PTHR22752">
    <property type="entry name" value="G PROTEIN-COUPLED RECEPTOR"/>
    <property type="match status" value="1"/>
</dbReference>
<dbReference type="InterPro" id="IPR000276">
    <property type="entry name" value="GPCR_Rhodpsn"/>
</dbReference>
<reference evidence="11 12" key="1">
    <citation type="submission" date="2022-05" db="EMBL/GenBank/DDBJ databases">
        <authorList>
            <consortium name="Genoscope - CEA"/>
            <person name="William W."/>
        </authorList>
    </citation>
    <scope>NUCLEOTIDE SEQUENCE [LARGE SCALE GENOMIC DNA]</scope>
</reference>
<comment type="subcellular location">
    <subcellularLocation>
        <location evidence="1">Cell membrane</location>
        <topology evidence="1">Multi-pass membrane protein</topology>
    </subcellularLocation>
</comment>
<keyword evidence="4 9" id="KW-1133">Transmembrane helix</keyword>
<protein>
    <recommendedName>
        <fullName evidence="10">G-protein coupled receptors family 1 profile domain-containing protein</fullName>
    </recommendedName>
</protein>
<keyword evidence="6 9" id="KW-0472">Membrane</keyword>
<dbReference type="PRINTS" id="PR00237">
    <property type="entry name" value="GPCRRHODOPSN"/>
</dbReference>
<keyword evidence="12" id="KW-1185">Reference proteome</keyword>
<evidence type="ECO:0000256" key="8">
    <source>
        <dbReference type="ARBA" id="ARBA00023224"/>
    </source>
</evidence>